<dbReference type="Proteomes" id="UP001209755">
    <property type="component" value="Unassembled WGS sequence"/>
</dbReference>
<sequence length="558" mass="58365">MLRLVPFLAILVLVGPVAAGLAGAALPAFGYLPALGGTGFSLDPFRAVFAAPGIWTSIGLSLGVGLASTAIAFVAVILFVAGWQATRVFAVLRQMLSPLLAMPHAAAAFGLAFLIAPSGWLVRLASPWATGITRPPDLLIVNDPLGLAMIAGLVVKEIPFLFLMTLAALPQTDARRLTEVTASFGYGRTAGWIIAVLPRLYPQIRLPIFAVIAFASSVVDVALILGPTTPAPLAVRLVTWMNDPDLAMRFQASAGALVQLATTAGALLVWIAGERLAVRLAGPRLVSGHRHANDGPLRALSAGAMALVVAAVALGILVLAVWSFAGYWRFPDAVPGAITLANWARQVPGVFGPLQTTVVIGIAATVIALALSLGALENEKRRGRAAGSRALMLLYLPLIVPQIAFLFGLQVLFIAAGLDATGAALVLSHLVFVMPYVFLSLADPWRAFDERYATVAKGLGSSPTSIFWRVRLPMLAPAVLTAAAVGFAVSVGQYLPTLLIGAGRWPTVTTEAVALAAGGDRRVIGVYALLQMVLPFLGFAVATLVPLLLFSRRRGLDA</sequence>
<feature type="transmembrane region" description="Helical" evidence="8">
    <location>
        <begin position="306"/>
        <end position="330"/>
    </location>
</feature>
<dbReference type="PANTHER" id="PTHR43357">
    <property type="entry name" value="INNER MEMBRANE ABC TRANSPORTER PERMEASE PROTEIN YDCV"/>
    <property type="match status" value="1"/>
</dbReference>
<dbReference type="PANTHER" id="PTHR43357:SF4">
    <property type="entry name" value="INNER MEMBRANE ABC TRANSPORTER PERMEASE PROTEIN YDCV"/>
    <property type="match status" value="1"/>
</dbReference>
<keyword evidence="11" id="KW-1185">Reference proteome</keyword>
<protein>
    <submittedName>
        <fullName evidence="10">Thiamine transport system permease protein</fullName>
    </submittedName>
</protein>
<evidence type="ECO:0000256" key="6">
    <source>
        <dbReference type="ARBA" id="ARBA00022989"/>
    </source>
</evidence>
<feature type="transmembrane region" description="Helical" evidence="8">
    <location>
        <begin position="422"/>
        <end position="442"/>
    </location>
</feature>
<evidence type="ECO:0000256" key="1">
    <source>
        <dbReference type="ARBA" id="ARBA00004429"/>
    </source>
</evidence>
<comment type="similarity">
    <text evidence="8">Belongs to the binding-protein-dependent transport system permease family.</text>
</comment>
<feature type="transmembrane region" description="Helical" evidence="8">
    <location>
        <begin position="48"/>
        <end position="81"/>
    </location>
</feature>
<comment type="caution">
    <text evidence="10">The sequence shown here is derived from an EMBL/GenBank/DDBJ whole genome shotgun (WGS) entry which is preliminary data.</text>
</comment>
<feature type="transmembrane region" description="Helical" evidence="8">
    <location>
        <begin position="102"/>
        <end position="125"/>
    </location>
</feature>
<dbReference type="RefSeq" id="WP_264603125.1">
    <property type="nucleotide sequence ID" value="NZ_JAOQNS010000013.1"/>
</dbReference>
<evidence type="ECO:0000256" key="4">
    <source>
        <dbReference type="ARBA" id="ARBA00022519"/>
    </source>
</evidence>
<evidence type="ECO:0000256" key="8">
    <source>
        <dbReference type="RuleBase" id="RU363032"/>
    </source>
</evidence>
<dbReference type="InterPro" id="IPR035906">
    <property type="entry name" value="MetI-like_sf"/>
</dbReference>
<keyword evidence="2 8" id="KW-0813">Transport</keyword>
<dbReference type="EMBL" id="JAOQNS010000013">
    <property type="protein sequence ID" value="MCW2309547.1"/>
    <property type="molecule type" value="Genomic_DNA"/>
</dbReference>
<gene>
    <name evidence="10" type="ORF">M2319_003903</name>
</gene>
<reference evidence="11" key="1">
    <citation type="submission" date="2023-07" db="EMBL/GenBank/DDBJ databases">
        <title>Genome sequencing of Purple Non-Sulfur Bacteria from various extreme environments.</title>
        <authorList>
            <person name="Mayer M."/>
        </authorList>
    </citation>
    <scope>NUCLEOTIDE SEQUENCE [LARGE SCALE GENOMIC DNA]</scope>
    <source>
        <strain evidence="11">DSM 17935</strain>
    </source>
</reference>
<feature type="transmembrane region" description="Helical" evidence="8">
    <location>
        <begin position="392"/>
        <end position="416"/>
    </location>
</feature>
<evidence type="ECO:0000313" key="11">
    <source>
        <dbReference type="Proteomes" id="UP001209755"/>
    </source>
</evidence>
<dbReference type="Gene3D" id="1.10.3720.10">
    <property type="entry name" value="MetI-like"/>
    <property type="match status" value="2"/>
</dbReference>
<feature type="domain" description="ABC transmembrane type-1" evidence="9">
    <location>
        <begin position="354"/>
        <end position="545"/>
    </location>
</feature>
<feature type="domain" description="ABC transmembrane type-1" evidence="9">
    <location>
        <begin position="54"/>
        <end position="269"/>
    </location>
</feature>
<evidence type="ECO:0000256" key="2">
    <source>
        <dbReference type="ARBA" id="ARBA00022448"/>
    </source>
</evidence>
<accession>A0ABT3HGL8</accession>
<evidence type="ECO:0000259" key="9">
    <source>
        <dbReference type="PROSITE" id="PS50928"/>
    </source>
</evidence>
<evidence type="ECO:0000256" key="3">
    <source>
        <dbReference type="ARBA" id="ARBA00022475"/>
    </source>
</evidence>
<dbReference type="PROSITE" id="PS50928">
    <property type="entry name" value="ABC_TM1"/>
    <property type="match status" value="2"/>
</dbReference>
<comment type="subcellular location">
    <subcellularLocation>
        <location evidence="1">Cell inner membrane</location>
        <topology evidence="1">Multi-pass membrane protein</topology>
    </subcellularLocation>
    <subcellularLocation>
        <location evidence="8">Cell membrane</location>
        <topology evidence="8">Multi-pass membrane protein</topology>
    </subcellularLocation>
</comment>
<keyword evidence="3" id="KW-1003">Cell membrane</keyword>
<dbReference type="Pfam" id="PF00528">
    <property type="entry name" value="BPD_transp_1"/>
    <property type="match status" value="1"/>
</dbReference>
<feature type="transmembrane region" description="Helical" evidence="8">
    <location>
        <begin position="350"/>
        <end position="371"/>
    </location>
</feature>
<feature type="transmembrane region" description="Helical" evidence="8">
    <location>
        <begin position="206"/>
        <end position="226"/>
    </location>
</feature>
<organism evidence="10 11">
    <name type="scientific">Rhodobium gokarnense</name>
    <dbReference type="NCBI Taxonomy" id="364296"/>
    <lineage>
        <taxon>Bacteria</taxon>
        <taxon>Pseudomonadati</taxon>
        <taxon>Pseudomonadota</taxon>
        <taxon>Alphaproteobacteria</taxon>
        <taxon>Hyphomicrobiales</taxon>
        <taxon>Rhodobiaceae</taxon>
        <taxon>Rhodobium</taxon>
    </lineage>
</organism>
<evidence type="ECO:0000256" key="5">
    <source>
        <dbReference type="ARBA" id="ARBA00022692"/>
    </source>
</evidence>
<feature type="transmembrane region" description="Helical" evidence="8">
    <location>
        <begin position="145"/>
        <end position="169"/>
    </location>
</feature>
<proteinExistence type="inferred from homology"/>
<feature type="transmembrane region" description="Helical" evidence="8">
    <location>
        <begin position="246"/>
        <end position="271"/>
    </location>
</feature>
<keyword evidence="7 8" id="KW-0472">Membrane</keyword>
<evidence type="ECO:0000256" key="7">
    <source>
        <dbReference type="ARBA" id="ARBA00023136"/>
    </source>
</evidence>
<keyword evidence="5 8" id="KW-0812">Transmembrane</keyword>
<feature type="transmembrane region" description="Helical" evidence="8">
    <location>
        <begin position="524"/>
        <end position="550"/>
    </location>
</feature>
<dbReference type="InterPro" id="IPR000515">
    <property type="entry name" value="MetI-like"/>
</dbReference>
<keyword evidence="6 8" id="KW-1133">Transmembrane helix</keyword>
<keyword evidence="4" id="KW-0997">Cell inner membrane</keyword>
<dbReference type="CDD" id="cd06261">
    <property type="entry name" value="TM_PBP2"/>
    <property type="match status" value="1"/>
</dbReference>
<dbReference type="SUPFAM" id="SSF161098">
    <property type="entry name" value="MetI-like"/>
    <property type="match status" value="2"/>
</dbReference>
<name>A0ABT3HGL8_9HYPH</name>
<evidence type="ECO:0000313" key="10">
    <source>
        <dbReference type="EMBL" id="MCW2309547.1"/>
    </source>
</evidence>
<feature type="transmembrane region" description="Helical" evidence="8">
    <location>
        <begin position="475"/>
        <end position="495"/>
    </location>
</feature>